<dbReference type="EMBL" id="BQKI01000005">
    <property type="protein sequence ID" value="GJM94930.1"/>
    <property type="molecule type" value="Genomic_DNA"/>
</dbReference>
<name>A0AAV5C9X7_ELECO</name>
<proteinExistence type="predicted"/>
<organism evidence="1 2">
    <name type="scientific">Eleusine coracana subsp. coracana</name>
    <dbReference type="NCBI Taxonomy" id="191504"/>
    <lineage>
        <taxon>Eukaryota</taxon>
        <taxon>Viridiplantae</taxon>
        <taxon>Streptophyta</taxon>
        <taxon>Embryophyta</taxon>
        <taxon>Tracheophyta</taxon>
        <taxon>Spermatophyta</taxon>
        <taxon>Magnoliopsida</taxon>
        <taxon>Liliopsida</taxon>
        <taxon>Poales</taxon>
        <taxon>Poaceae</taxon>
        <taxon>PACMAD clade</taxon>
        <taxon>Chloridoideae</taxon>
        <taxon>Cynodonteae</taxon>
        <taxon>Eleusininae</taxon>
        <taxon>Eleusine</taxon>
    </lineage>
</organism>
<dbReference type="PANTHER" id="PTHR31549:SF244">
    <property type="entry name" value="OS08G0121500 PROTEIN"/>
    <property type="match status" value="1"/>
</dbReference>
<dbReference type="Proteomes" id="UP001054889">
    <property type="component" value="Unassembled WGS sequence"/>
</dbReference>
<protein>
    <submittedName>
        <fullName evidence="1">Uncharacterized protein</fullName>
    </submittedName>
</protein>
<dbReference type="Pfam" id="PF03140">
    <property type="entry name" value="DUF247"/>
    <property type="match status" value="1"/>
</dbReference>
<dbReference type="PANTHER" id="PTHR31549">
    <property type="entry name" value="PROTEIN, PUTATIVE (DUF247)-RELATED-RELATED"/>
    <property type="match status" value="1"/>
</dbReference>
<evidence type="ECO:0000313" key="1">
    <source>
        <dbReference type="EMBL" id="GJM94930.1"/>
    </source>
</evidence>
<evidence type="ECO:0000313" key="2">
    <source>
        <dbReference type="Proteomes" id="UP001054889"/>
    </source>
</evidence>
<dbReference type="InterPro" id="IPR004158">
    <property type="entry name" value="DUF247_pln"/>
</dbReference>
<comment type="caution">
    <text evidence="1">The sequence shown here is derived from an EMBL/GenBank/DDBJ whole genome shotgun (WGS) entry which is preliminary data.</text>
</comment>
<reference evidence="1" key="1">
    <citation type="journal article" date="2018" name="DNA Res.">
        <title>Multiple hybrid de novo genome assembly of finger millet, an orphan allotetraploid crop.</title>
        <authorList>
            <person name="Hatakeyama M."/>
            <person name="Aluri S."/>
            <person name="Balachadran M.T."/>
            <person name="Sivarajan S.R."/>
            <person name="Patrignani A."/>
            <person name="Gruter S."/>
            <person name="Poveda L."/>
            <person name="Shimizu-Inatsugi R."/>
            <person name="Baeten J."/>
            <person name="Francoijs K.J."/>
            <person name="Nataraja K.N."/>
            <person name="Reddy Y.A.N."/>
            <person name="Phadnis S."/>
            <person name="Ravikumar R.L."/>
            <person name="Schlapbach R."/>
            <person name="Sreeman S.M."/>
            <person name="Shimizu K.K."/>
        </authorList>
    </citation>
    <scope>NUCLEOTIDE SEQUENCE</scope>
</reference>
<keyword evidence="2" id="KW-1185">Reference proteome</keyword>
<gene>
    <name evidence="1" type="primary">ga11617</name>
    <name evidence="1" type="ORF">PR202_ga11617</name>
</gene>
<sequence length="426" mass="48585">MDTSREVILVGEFLPIQERVTNISERLEADFSKIDTKIHRFPPGLQGIGDRYIVPSVVALGPYHHGAPHLQKMEEVKHAAARCFCEDSHHTIEEVYAKILSEAKKARSCYDENEVAGFSEEDFAEMMFLDGCFLLEYIGGINNKSPFLVNSMVLSTGPCMLRDIMLLENQLPWHVLEALMTFKHVGVSEFIVNVIQADLDKKNHAGEFEKNVDHEVPHFLGLARLYVTSNMRPVLSHHPDGDRTTRPLSAVRLAEMGVKLKSSKVACFADMSISKKGWFFAELSVSPVFLNDSTTCWLVNMAAFETSTSKGYPSDGFHISSYLSILVMLMDKEEDVHELRAQHIVHSFFSNQETLDFFKAIARNLRLGHRCFVISKEIEDYEQDRRRWIIVHKFLYHHWRKIVTLISIASVLVGIFKTLISLDKSH</sequence>
<accession>A0AAV5C9X7</accession>
<dbReference type="AlphaFoldDB" id="A0AAV5C9X7"/>
<reference evidence="1" key="2">
    <citation type="submission" date="2021-12" db="EMBL/GenBank/DDBJ databases">
        <title>Resequencing data analysis of finger millet.</title>
        <authorList>
            <person name="Hatakeyama M."/>
            <person name="Aluri S."/>
            <person name="Balachadran M.T."/>
            <person name="Sivarajan S.R."/>
            <person name="Poveda L."/>
            <person name="Shimizu-Inatsugi R."/>
            <person name="Schlapbach R."/>
            <person name="Sreeman S.M."/>
            <person name="Shimizu K.K."/>
        </authorList>
    </citation>
    <scope>NUCLEOTIDE SEQUENCE</scope>
</reference>